<evidence type="ECO:0000313" key="1">
    <source>
        <dbReference type="EMBL" id="JAD83182.1"/>
    </source>
</evidence>
<dbReference type="InterPro" id="IPR010604">
    <property type="entry name" value="Plant_AUG7"/>
</dbReference>
<dbReference type="GO" id="GO:0051011">
    <property type="term" value="F:microtubule minus-end binding"/>
    <property type="evidence" value="ECO:0007669"/>
    <property type="project" value="InterPro"/>
</dbReference>
<dbReference type="EMBL" id="GBRH01214713">
    <property type="protein sequence ID" value="JAD83182.1"/>
    <property type="molecule type" value="Transcribed_RNA"/>
</dbReference>
<protein>
    <submittedName>
        <fullName evidence="1">Uncharacterized protein</fullName>
    </submittedName>
</protein>
<reference evidence="1" key="1">
    <citation type="submission" date="2014-09" db="EMBL/GenBank/DDBJ databases">
        <authorList>
            <person name="Magalhaes I.L.F."/>
            <person name="Oliveira U."/>
            <person name="Santos F.R."/>
            <person name="Vidigal T.H.D.A."/>
            <person name="Brescovit A.D."/>
            <person name="Santos A.J."/>
        </authorList>
    </citation>
    <scope>NUCLEOTIDE SEQUENCE</scope>
    <source>
        <tissue evidence="1">Shoot tissue taken approximately 20 cm above the soil surface</tissue>
    </source>
</reference>
<dbReference type="Pfam" id="PF06694">
    <property type="entry name" value="Plant_NMP1"/>
    <property type="match status" value="1"/>
</dbReference>
<accession>A0A0A9DHD6</accession>
<name>A0A0A9DHD6_ARUDO</name>
<sequence>MAARSLSASNEPASVSKIISDCEYALTFLNHSLSILSTSVAREQGETL</sequence>
<dbReference type="AlphaFoldDB" id="A0A0A9DHD6"/>
<reference evidence="1" key="2">
    <citation type="journal article" date="2015" name="Data Brief">
        <title>Shoot transcriptome of the giant reed, Arundo donax.</title>
        <authorList>
            <person name="Barrero R.A."/>
            <person name="Guerrero F.D."/>
            <person name="Moolhuijzen P."/>
            <person name="Goolsby J.A."/>
            <person name="Tidwell J."/>
            <person name="Bellgard S.E."/>
            <person name="Bellgard M.I."/>
        </authorList>
    </citation>
    <scope>NUCLEOTIDE SEQUENCE</scope>
    <source>
        <tissue evidence="1">Shoot tissue taken approximately 20 cm above the soil surface</tissue>
    </source>
</reference>
<proteinExistence type="predicted"/>
<organism evidence="1">
    <name type="scientific">Arundo donax</name>
    <name type="common">Giant reed</name>
    <name type="synonym">Donax arundinaceus</name>
    <dbReference type="NCBI Taxonomy" id="35708"/>
    <lineage>
        <taxon>Eukaryota</taxon>
        <taxon>Viridiplantae</taxon>
        <taxon>Streptophyta</taxon>
        <taxon>Embryophyta</taxon>
        <taxon>Tracheophyta</taxon>
        <taxon>Spermatophyta</taxon>
        <taxon>Magnoliopsida</taxon>
        <taxon>Liliopsida</taxon>
        <taxon>Poales</taxon>
        <taxon>Poaceae</taxon>
        <taxon>PACMAD clade</taxon>
        <taxon>Arundinoideae</taxon>
        <taxon>Arundineae</taxon>
        <taxon>Arundo</taxon>
    </lineage>
</organism>